<gene>
    <name evidence="2" type="ORF">FLAPXU55_03557</name>
</gene>
<keyword evidence="1" id="KW-1133">Transmembrane helix</keyword>
<protein>
    <submittedName>
        <fullName evidence="2">Uncharacterized protein</fullName>
    </submittedName>
</protein>
<keyword evidence="3" id="KW-1185">Reference proteome</keyword>
<dbReference type="EMBL" id="CAIJDE010000055">
    <property type="protein sequence ID" value="CAC9975837.1"/>
    <property type="molecule type" value="Genomic_DNA"/>
</dbReference>
<feature type="transmembrane region" description="Helical" evidence="1">
    <location>
        <begin position="38"/>
        <end position="60"/>
    </location>
</feature>
<comment type="caution">
    <text evidence="2">The sequence shown here is derived from an EMBL/GenBank/DDBJ whole genome shotgun (WGS) entry which is preliminary data.</text>
</comment>
<keyword evidence="1" id="KW-0472">Membrane</keyword>
<name>A0A9N8J5X9_9FLAO</name>
<reference evidence="2 3" key="1">
    <citation type="submission" date="2020-06" db="EMBL/GenBank/DDBJ databases">
        <authorList>
            <person name="Criscuolo A."/>
        </authorList>
    </citation>
    <scope>NUCLEOTIDE SEQUENCE [LARGE SCALE GENOMIC DNA]</scope>
    <source>
        <strain evidence="2">PXU-55</strain>
    </source>
</reference>
<evidence type="ECO:0000313" key="2">
    <source>
        <dbReference type="EMBL" id="CAC9975837.1"/>
    </source>
</evidence>
<proteinExistence type="predicted"/>
<keyword evidence="1" id="KW-0812">Transmembrane</keyword>
<sequence length="69" mass="8038">MIKINYKIQFILFVICLFFIGLGIFEVSNEGLKTGTDLFWQISHFVPFVMGAIIFGVNLYSKRIEKFKI</sequence>
<dbReference type="AlphaFoldDB" id="A0A9N8J5X9"/>
<dbReference type="RefSeq" id="WP_180859831.1">
    <property type="nucleotide sequence ID" value="NZ_CAIJDE010000055.1"/>
</dbReference>
<accession>A0A9N8J5X9</accession>
<evidence type="ECO:0000256" key="1">
    <source>
        <dbReference type="SAM" id="Phobius"/>
    </source>
</evidence>
<evidence type="ECO:0000313" key="3">
    <source>
        <dbReference type="Proteomes" id="UP000533639"/>
    </source>
</evidence>
<feature type="transmembrane region" description="Helical" evidence="1">
    <location>
        <begin position="7"/>
        <end position="26"/>
    </location>
</feature>
<dbReference type="Proteomes" id="UP000533639">
    <property type="component" value="Unassembled WGS sequence"/>
</dbReference>
<organism evidence="2 3">
    <name type="scientific">Flavobacterium panici</name>
    <dbReference type="NCBI Taxonomy" id="2654843"/>
    <lineage>
        <taxon>Bacteria</taxon>
        <taxon>Pseudomonadati</taxon>
        <taxon>Bacteroidota</taxon>
        <taxon>Flavobacteriia</taxon>
        <taxon>Flavobacteriales</taxon>
        <taxon>Flavobacteriaceae</taxon>
        <taxon>Flavobacterium</taxon>
    </lineage>
</organism>